<dbReference type="Proteomes" id="UP000008136">
    <property type="component" value="Chromosome"/>
</dbReference>
<proteinExistence type="predicted"/>
<feature type="compositionally biased region" description="Pro residues" evidence="1">
    <location>
        <begin position="68"/>
        <end position="77"/>
    </location>
</feature>
<dbReference type="SUPFAM" id="SSF57802">
    <property type="entry name" value="Rubredoxin-like"/>
    <property type="match status" value="1"/>
</dbReference>
<feature type="region of interest" description="Disordered" evidence="1">
    <location>
        <begin position="116"/>
        <end position="135"/>
    </location>
</feature>
<dbReference type="OrthoDB" id="255599at2157"/>
<protein>
    <recommendedName>
        <fullName evidence="5">Rubredoxin-like domain-containing protein</fullName>
    </recommendedName>
</protein>
<keyword evidence="2" id="KW-1133">Transmembrane helix</keyword>
<evidence type="ECO:0000256" key="1">
    <source>
        <dbReference type="SAM" id="MobiDB-lite"/>
    </source>
</evidence>
<keyword evidence="2" id="KW-0812">Transmembrane</keyword>
<accession>F2KR40</accession>
<dbReference type="RefSeq" id="WP_013683349.1">
    <property type="nucleotide sequence ID" value="NC_015320.1"/>
</dbReference>
<evidence type="ECO:0000313" key="4">
    <source>
        <dbReference type="Proteomes" id="UP000008136"/>
    </source>
</evidence>
<feature type="region of interest" description="Disordered" evidence="1">
    <location>
        <begin position="33"/>
        <end position="84"/>
    </location>
</feature>
<evidence type="ECO:0008006" key="5">
    <source>
        <dbReference type="Google" id="ProtNLM"/>
    </source>
</evidence>
<gene>
    <name evidence="3" type="ordered locus">Arcve_0657</name>
</gene>
<evidence type="ECO:0000256" key="2">
    <source>
        <dbReference type="SAM" id="Phobius"/>
    </source>
</evidence>
<evidence type="ECO:0000313" key="3">
    <source>
        <dbReference type="EMBL" id="AEA46677.1"/>
    </source>
</evidence>
<sequence>MTVYECLNCGHVWESNAKRPQCPKCKRYKVKEVEPEPAANDEPPQQNDEPADLTRDVAGEPILDSKPAPQPQPPQQQEPPKKSRLRRAVNILLVLGAVASLAYIAYLKLFARKVEPEQEKDEGQPGFHHFGDEYP</sequence>
<organism evidence="3 4">
    <name type="scientific">Archaeoglobus veneficus (strain DSM 11195 / SNP6)</name>
    <dbReference type="NCBI Taxonomy" id="693661"/>
    <lineage>
        <taxon>Archaea</taxon>
        <taxon>Methanobacteriati</taxon>
        <taxon>Methanobacteriota</taxon>
        <taxon>Archaeoglobi</taxon>
        <taxon>Archaeoglobales</taxon>
        <taxon>Archaeoglobaceae</taxon>
        <taxon>Archaeoglobus</taxon>
    </lineage>
</organism>
<name>F2KR40_ARCVS</name>
<reference evidence="3 4" key="1">
    <citation type="submission" date="2011-03" db="EMBL/GenBank/DDBJ databases">
        <title>The complete genome of Archaeoglobus veneficus SNP6.</title>
        <authorList>
            <consortium name="US DOE Joint Genome Institute (JGI-PGF)"/>
            <person name="Lucas S."/>
            <person name="Copeland A."/>
            <person name="Lapidus A."/>
            <person name="Bruce D."/>
            <person name="Goodwin L."/>
            <person name="Pitluck S."/>
            <person name="Kyrpides N."/>
            <person name="Mavromatis K."/>
            <person name="Pagani I."/>
            <person name="Ivanova N."/>
            <person name="Mikhailova N."/>
            <person name="Lu M."/>
            <person name="Detter J.C."/>
            <person name="Tapia R."/>
            <person name="Han C."/>
            <person name="Land M."/>
            <person name="Hauser L."/>
            <person name="Markowitz V."/>
            <person name="Cheng J.-F."/>
            <person name="Hugenholtz P."/>
            <person name="Woyke T."/>
            <person name="Wu D."/>
            <person name="Spring S."/>
            <person name="Brambilla E."/>
            <person name="Klenk H.-P."/>
            <person name="Eisen J.A."/>
        </authorList>
    </citation>
    <scope>NUCLEOTIDE SEQUENCE [LARGE SCALE GENOMIC DNA]</scope>
    <source>
        <strain>SNP6</strain>
    </source>
</reference>
<keyword evidence="2" id="KW-0472">Membrane</keyword>
<dbReference type="GeneID" id="10393755"/>
<dbReference type="eggNOG" id="arCOG04838">
    <property type="taxonomic scope" value="Archaea"/>
</dbReference>
<feature type="transmembrane region" description="Helical" evidence="2">
    <location>
        <begin position="88"/>
        <end position="106"/>
    </location>
</feature>
<dbReference type="HOGENOM" id="CLU_1880958_0_0_2"/>
<dbReference type="STRING" id="693661.Arcve_0657"/>
<dbReference type="AlphaFoldDB" id="F2KR40"/>
<dbReference type="EMBL" id="CP002588">
    <property type="protein sequence ID" value="AEA46677.1"/>
    <property type="molecule type" value="Genomic_DNA"/>
</dbReference>
<keyword evidence="4" id="KW-1185">Reference proteome</keyword>
<dbReference type="KEGG" id="ave:Arcve_0657"/>